<name>A0A2W4SJM4_9GAMM</name>
<feature type="domain" description="CheW-like" evidence="4">
    <location>
        <begin position="88"/>
        <end position="235"/>
    </location>
</feature>
<dbReference type="EMBL" id="QJPH01000380">
    <property type="protein sequence ID" value="PZN75660.1"/>
    <property type="molecule type" value="Genomic_DNA"/>
</dbReference>
<evidence type="ECO:0000313" key="5">
    <source>
        <dbReference type="EMBL" id="PZN75660.1"/>
    </source>
</evidence>
<dbReference type="PANTHER" id="PTHR22617:SF45">
    <property type="entry name" value="CHEMOTAXIS PROTEIN CHEW"/>
    <property type="match status" value="1"/>
</dbReference>
<accession>A0A2W4SJM4</accession>
<reference evidence="5 6" key="1">
    <citation type="journal article" date="2018" name="Aquat. Microb. Ecol.">
        <title>Gammaproteobacterial methanotrophs dominate.</title>
        <authorList>
            <person name="Rissanen A.J."/>
            <person name="Saarenheimo J."/>
            <person name="Tiirola M."/>
            <person name="Peura S."/>
            <person name="Aalto S.L."/>
            <person name="Karvinen A."/>
            <person name="Nykanen H."/>
        </authorList>
    </citation>
    <scope>NUCLEOTIDE SEQUENCE [LARGE SCALE GENOMIC DNA]</scope>
    <source>
        <strain evidence="5">AMbin10</strain>
    </source>
</reference>
<dbReference type="PANTHER" id="PTHR22617">
    <property type="entry name" value="CHEMOTAXIS SENSOR HISTIDINE KINASE-RELATED"/>
    <property type="match status" value="1"/>
</dbReference>
<organism evidence="5 6">
    <name type="scientific">Candidatus Methylumidiphilus alinenensis</name>
    <dbReference type="NCBI Taxonomy" id="2202197"/>
    <lineage>
        <taxon>Bacteria</taxon>
        <taxon>Pseudomonadati</taxon>
        <taxon>Pseudomonadota</taxon>
        <taxon>Gammaproteobacteria</taxon>
        <taxon>Methylococcales</taxon>
        <taxon>Candidatus Methylumidiphilus</taxon>
    </lineage>
</organism>
<comment type="subcellular location">
    <subcellularLocation>
        <location evidence="1">Cytoplasm</location>
    </subcellularLocation>
</comment>
<evidence type="ECO:0000313" key="6">
    <source>
        <dbReference type="Proteomes" id="UP000249396"/>
    </source>
</evidence>
<evidence type="ECO:0000259" key="4">
    <source>
        <dbReference type="PROSITE" id="PS50851"/>
    </source>
</evidence>
<dbReference type="Gene3D" id="2.30.30.40">
    <property type="entry name" value="SH3 Domains"/>
    <property type="match status" value="1"/>
</dbReference>
<dbReference type="SMART" id="SM00260">
    <property type="entry name" value="CheW"/>
    <property type="match status" value="1"/>
</dbReference>
<dbReference type="PROSITE" id="PS50851">
    <property type="entry name" value="CHEW"/>
    <property type="match status" value="1"/>
</dbReference>
<sequence length="238" mass="27121">MESKLGTEMQDPVHSFTVIDDCWNRIGVWSHAESPCPKLQEVVHCHNCQVFAASASKIFERQSLPPNYLDEWYRHYSKPAPDRRISEHSSVLVFRVGCEFLSLPISVIDEICQPEMIHRLPHYATDILKGIVNIHGQLRLCFSMVKLLGIEDFKPDADGKRRIFPRMMVIRRNESRFALLVDEVLGSCRYAQLDLLPVPASLSHALGKLVRGILQDGGQSIGLLDEELMFHAMEKTLK</sequence>
<proteinExistence type="predicted"/>
<dbReference type="SUPFAM" id="SSF50341">
    <property type="entry name" value="CheW-like"/>
    <property type="match status" value="1"/>
</dbReference>
<dbReference type="Pfam" id="PF01584">
    <property type="entry name" value="CheW"/>
    <property type="match status" value="1"/>
</dbReference>
<dbReference type="InterPro" id="IPR036061">
    <property type="entry name" value="CheW-like_dom_sf"/>
</dbReference>
<keyword evidence="3" id="KW-0963">Cytoplasm</keyword>
<dbReference type="GO" id="GO:0006935">
    <property type="term" value="P:chemotaxis"/>
    <property type="evidence" value="ECO:0007669"/>
    <property type="project" value="InterPro"/>
</dbReference>
<dbReference type="AlphaFoldDB" id="A0A2W4SJM4"/>
<dbReference type="Gene3D" id="2.40.50.180">
    <property type="entry name" value="CheA-289, Domain 4"/>
    <property type="match status" value="1"/>
</dbReference>
<dbReference type="Proteomes" id="UP000249396">
    <property type="component" value="Unassembled WGS sequence"/>
</dbReference>
<evidence type="ECO:0000256" key="2">
    <source>
        <dbReference type="ARBA" id="ARBA00021483"/>
    </source>
</evidence>
<dbReference type="InterPro" id="IPR002545">
    <property type="entry name" value="CheW-lke_dom"/>
</dbReference>
<evidence type="ECO:0000256" key="1">
    <source>
        <dbReference type="ARBA" id="ARBA00004496"/>
    </source>
</evidence>
<comment type="caution">
    <text evidence="5">The sequence shown here is derived from an EMBL/GenBank/DDBJ whole genome shotgun (WGS) entry which is preliminary data.</text>
</comment>
<dbReference type="InterPro" id="IPR039315">
    <property type="entry name" value="CheW"/>
</dbReference>
<evidence type="ECO:0000256" key="3">
    <source>
        <dbReference type="ARBA" id="ARBA00022490"/>
    </source>
</evidence>
<gene>
    <name evidence="5" type="ORF">DM484_18210</name>
</gene>
<dbReference type="GO" id="GO:0005829">
    <property type="term" value="C:cytosol"/>
    <property type="evidence" value="ECO:0007669"/>
    <property type="project" value="TreeGrafter"/>
</dbReference>
<dbReference type="GO" id="GO:0007165">
    <property type="term" value="P:signal transduction"/>
    <property type="evidence" value="ECO:0007669"/>
    <property type="project" value="InterPro"/>
</dbReference>
<protein>
    <recommendedName>
        <fullName evidence="2">Chemotaxis protein CheW</fullName>
    </recommendedName>
</protein>